<evidence type="ECO:0000313" key="2">
    <source>
        <dbReference type="Proteomes" id="UP000321083"/>
    </source>
</evidence>
<reference evidence="1 2" key="2">
    <citation type="submission" date="2019-08" db="EMBL/GenBank/DDBJ databases">
        <authorList>
            <person name="Henke P."/>
        </authorList>
    </citation>
    <scope>NUCLEOTIDE SEQUENCE [LARGE SCALE GENOMIC DNA]</scope>
    <source>
        <strain evidence="1">Phe10_nw2017</strain>
    </source>
</reference>
<gene>
    <name evidence="1" type="ORF">E3A20_03150</name>
</gene>
<accession>A0A5C6MDN8</accession>
<keyword evidence="2" id="KW-1185">Reference proteome</keyword>
<sequence length="488" mass="53801">MEVGFSGPEAVDPQLRADIVRQIRHGFDRMYGAMWITNVLESSWFVPGSTESLERLAVPQLESRYVESETEKALLIAVECDRDGFTVSCREHDVRIQELTPVTTRKVFTPDAAAHAACELGRDSFRPILLYTSQTLDKTELEFVVQAGLIIPPDPAAAQLREGDVLRTFLRQMDRKNPGKVKLLQRLDLCYVRITGFNDVLGSGGLSADEQAVRVEGVDTQPSQGWQDTGRARGVLLSHGLVPFGTKGRNLQQIGVRQRPIAASSRVRMVLQNRPDRPLICLRVDQVAKLRQTDVSALPPVRILTDRRGELTLQTDPENPTFWLYAYSGSTMLARVPYAPGLTPVDTVKLPDDSIRLGVEGDLYLLRDELVDMVAEKAVHMSLAKKASEAKNGESFLEAVAAMSTLPGDEAFGLKLNEIRAPAVDRAAKAKNSTAKRRVESLIGRMSDSLTKYFAPEKRVAEADELLKLRRTAGLPDEDPAGSSGSGR</sequence>
<evidence type="ECO:0000313" key="1">
    <source>
        <dbReference type="EMBL" id="TWW12192.1"/>
    </source>
</evidence>
<protein>
    <submittedName>
        <fullName evidence="1">Uncharacterized protein</fullName>
    </submittedName>
</protein>
<dbReference type="EMBL" id="SRHE01000032">
    <property type="protein sequence ID" value="TWW12192.1"/>
    <property type="molecule type" value="Genomic_DNA"/>
</dbReference>
<name>A0A5C6MDN8_9PLAN</name>
<dbReference type="AlphaFoldDB" id="A0A5C6MDN8"/>
<reference evidence="1 2" key="1">
    <citation type="submission" date="2019-08" db="EMBL/GenBank/DDBJ databases">
        <title>100 year-old enigma solved: identification of Planctomyces bekefii, the type genus and species of the phylum Planctomycetes.</title>
        <authorList>
            <person name="Svetlana D.N."/>
            <person name="Overmann J."/>
        </authorList>
    </citation>
    <scope>NUCLEOTIDE SEQUENCE [LARGE SCALE GENOMIC DNA]</scope>
    <source>
        <strain evidence="1">Phe10_nw2017</strain>
    </source>
</reference>
<comment type="caution">
    <text evidence="1">The sequence shown here is derived from an EMBL/GenBank/DDBJ whole genome shotgun (WGS) entry which is preliminary data.</text>
</comment>
<proteinExistence type="predicted"/>
<dbReference type="Proteomes" id="UP000321083">
    <property type="component" value="Unassembled WGS sequence"/>
</dbReference>
<organism evidence="1 2">
    <name type="scientific">Planctomyces bekefii</name>
    <dbReference type="NCBI Taxonomy" id="1653850"/>
    <lineage>
        <taxon>Bacteria</taxon>
        <taxon>Pseudomonadati</taxon>
        <taxon>Planctomycetota</taxon>
        <taxon>Planctomycetia</taxon>
        <taxon>Planctomycetales</taxon>
        <taxon>Planctomycetaceae</taxon>
        <taxon>Planctomyces</taxon>
    </lineage>
</organism>